<name>A8AQU2_CITK8</name>
<proteinExistence type="predicted"/>
<dbReference type="EMBL" id="CP000822">
    <property type="protein sequence ID" value="ABV15855.1"/>
    <property type="molecule type" value="Genomic_DNA"/>
</dbReference>
<keyword evidence="2" id="KW-1185">Reference proteome</keyword>
<organism evidence="1 2">
    <name type="scientific">Citrobacter koseri (strain ATCC BAA-895 / CDC 4225-83 / SGSC4696)</name>
    <dbReference type="NCBI Taxonomy" id="290338"/>
    <lineage>
        <taxon>Bacteria</taxon>
        <taxon>Pseudomonadati</taxon>
        <taxon>Pseudomonadota</taxon>
        <taxon>Gammaproteobacteria</taxon>
        <taxon>Enterobacterales</taxon>
        <taxon>Enterobacteriaceae</taxon>
        <taxon>Citrobacter</taxon>
    </lineage>
</organism>
<evidence type="ECO:0000313" key="1">
    <source>
        <dbReference type="EMBL" id="ABV15855.1"/>
    </source>
</evidence>
<accession>A8AQU2</accession>
<sequence length="45" mass="5263">MKYAAECRTKSFSALLLTVSRRNNKKGRTDTARYWSFKFRLTATS</sequence>
<dbReference type="AlphaFoldDB" id="A8AQU2"/>
<reference evidence="1 2" key="1">
    <citation type="submission" date="2007-08" db="EMBL/GenBank/DDBJ databases">
        <authorList>
            <consortium name="The Citrobacter koseri Genome Sequencing Project"/>
            <person name="McClelland M."/>
            <person name="Sanderson E.K."/>
            <person name="Porwollik S."/>
            <person name="Spieth J."/>
            <person name="Clifton W.S."/>
            <person name="Latreille P."/>
            <person name="Courtney L."/>
            <person name="Wang C."/>
            <person name="Pepin K."/>
            <person name="Bhonagiri V."/>
            <person name="Nash W."/>
            <person name="Johnson M."/>
            <person name="Thiruvilangam P."/>
            <person name="Wilson R."/>
        </authorList>
    </citation>
    <scope>NUCLEOTIDE SEQUENCE [LARGE SCALE GENOMIC DNA]</scope>
    <source>
        <strain evidence="2">ATCC BAA-895 / CDC 4225-83 / SGSC4696</strain>
    </source>
</reference>
<dbReference type="HOGENOM" id="CLU_3197821_0_0_6"/>
<dbReference type="Proteomes" id="UP000008148">
    <property type="component" value="Chromosome"/>
</dbReference>
<protein>
    <submittedName>
        <fullName evidence="1">Uncharacterized protein</fullName>
    </submittedName>
</protein>
<dbReference type="KEGG" id="cko:CKO_04810"/>
<evidence type="ECO:0000313" key="2">
    <source>
        <dbReference type="Proteomes" id="UP000008148"/>
    </source>
</evidence>
<gene>
    <name evidence="1" type="ordered locus">CKO_04810</name>
</gene>